<dbReference type="Proteomes" id="UP001597114">
    <property type="component" value="Unassembled WGS sequence"/>
</dbReference>
<sequence>MNRELTTRAAPLRMRPRVVVPADTRLPRDAPAGTEAVIVGGGVAGVTAAVVLAERGVSVTLLEAAPTLGGRLGAWPHTLPDGTEQVVEHGFHAFFRHYYTWRSVLRRIDPELSFLRPVSGYPVISREHPPEQLTGLPGAPPLNLITLFARSPSLGLRDLLGSRQALAAELLAYDRDRTTALFDAVPAAEFLAGLRMSDRALAMLFEAFARSFFAEPEALSTAELIAMFHYYFLGNPEGIAFDAPATDHLTCIWEPLQALLEKRGAQVRTSTAASALVPADGHRWRVELSDGSTLDTRHLVLAVHPGALRSLLAASPRAAEVAPRLARKAAALPLAPPFAVTRLWLGSDVAPERPVFNAVSREPTLDSITVYSRLEQPCAEWAARTGGAVLELHSYACSAPDAHTATARMRAELAALWPETRDATVVHLQQRFEATAPTFPPGGAGTRPTVSGDGRGIRVAGDFVDTPFLTGLMERASASGVLAANDVLAEVGAGPEEILSVPQRGLLAGLLPRRSAAWRR</sequence>
<dbReference type="RefSeq" id="WP_344722617.1">
    <property type="nucleotide sequence ID" value="NZ_BAAAUS010000013.1"/>
</dbReference>
<dbReference type="InterPro" id="IPR050464">
    <property type="entry name" value="Zeta_carotene_desat/Oxidored"/>
</dbReference>
<name>A0ABW4F363_9PSEU</name>
<dbReference type="InterPro" id="IPR001613">
    <property type="entry name" value="Flavin_amine_oxidase"/>
</dbReference>
<reference evidence="5" key="1">
    <citation type="journal article" date="2019" name="Int. J. Syst. Evol. Microbiol.">
        <title>The Global Catalogue of Microorganisms (GCM) 10K type strain sequencing project: providing services to taxonomists for standard genome sequencing and annotation.</title>
        <authorList>
            <consortium name="The Broad Institute Genomics Platform"/>
            <consortium name="The Broad Institute Genome Sequencing Center for Infectious Disease"/>
            <person name="Wu L."/>
            <person name="Ma J."/>
        </authorList>
    </citation>
    <scope>NUCLEOTIDE SEQUENCE [LARGE SCALE GENOMIC DNA]</scope>
    <source>
        <strain evidence="5">CCM 7043</strain>
    </source>
</reference>
<dbReference type="InterPro" id="IPR002937">
    <property type="entry name" value="Amino_oxidase"/>
</dbReference>
<gene>
    <name evidence="4" type="ORF">ACFSJD_24535</name>
</gene>
<dbReference type="InterPro" id="IPR036188">
    <property type="entry name" value="FAD/NAD-bd_sf"/>
</dbReference>
<comment type="caution">
    <text evidence="4">The sequence shown here is derived from an EMBL/GenBank/DDBJ whole genome shotgun (WGS) entry which is preliminary data.</text>
</comment>
<dbReference type="SUPFAM" id="SSF51905">
    <property type="entry name" value="FAD/NAD(P)-binding domain"/>
    <property type="match status" value="1"/>
</dbReference>
<evidence type="ECO:0000313" key="5">
    <source>
        <dbReference type="Proteomes" id="UP001597114"/>
    </source>
</evidence>
<dbReference type="PANTHER" id="PTHR42923:SF43">
    <property type="entry name" value="AMINE OXIDASE"/>
    <property type="match status" value="1"/>
</dbReference>
<dbReference type="Pfam" id="PF01593">
    <property type="entry name" value="Amino_oxidase"/>
    <property type="match status" value="1"/>
</dbReference>
<evidence type="ECO:0000259" key="3">
    <source>
        <dbReference type="Pfam" id="PF01593"/>
    </source>
</evidence>
<keyword evidence="2" id="KW-0560">Oxidoreductase</keyword>
<evidence type="ECO:0000256" key="2">
    <source>
        <dbReference type="ARBA" id="ARBA00023002"/>
    </source>
</evidence>
<dbReference type="Gene3D" id="3.50.50.60">
    <property type="entry name" value="FAD/NAD(P)-binding domain"/>
    <property type="match status" value="1"/>
</dbReference>
<accession>A0ABW4F363</accession>
<proteinExistence type="predicted"/>
<keyword evidence="5" id="KW-1185">Reference proteome</keyword>
<evidence type="ECO:0000256" key="1">
    <source>
        <dbReference type="ARBA" id="ARBA00001974"/>
    </source>
</evidence>
<organism evidence="4 5">
    <name type="scientific">Pseudonocardia yunnanensis</name>
    <dbReference type="NCBI Taxonomy" id="58107"/>
    <lineage>
        <taxon>Bacteria</taxon>
        <taxon>Bacillati</taxon>
        <taxon>Actinomycetota</taxon>
        <taxon>Actinomycetes</taxon>
        <taxon>Pseudonocardiales</taxon>
        <taxon>Pseudonocardiaceae</taxon>
        <taxon>Pseudonocardia</taxon>
    </lineage>
</organism>
<comment type="cofactor">
    <cofactor evidence="1">
        <name>FAD</name>
        <dbReference type="ChEBI" id="CHEBI:57692"/>
    </cofactor>
</comment>
<dbReference type="EMBL" id="JBHUCO010000028">
    <property type="protein sequence ID" value="MFD1520685.1"/>
    <property type="molecule type" value="Genomic_DNA"/>
</dbReference>
<feature type="domain" description="Amine oxidase" evidence="3">
    <location>
        <begin position="43"/>
        <end position="488"/>
    </location>
</feature>
<evidence type="ECO:0000313" key="4">
    <source>
        <dbReference type="EMBL" id="MFD1520685.1"/>
    </source>
</evidence>
<protein>
    <submittedName>
        <fullName evidence="4">FAD-dependent oxidoreductase</fullName>
    </submittedName>
</protein>
<dbReference type="PANTHER" id="PTHR42923">
    <property type="entry name" value="PROTOPORPHYRINOGEN OXIDASE"/>
    <property type="match status" value="1"/>
</dbReference>
<dbReference type="PRINTS" id="PR00757">
    <property type="entry name" value="AMINEOXDASEF"/>
</dbReference>